<keyword evidence="2" id="KW-1185">Reference proteome</keyword>
<evidence type="ECO:0000313" key="2">
    <source>
        <dbReference type="Proteomes" id="UP000316921"/>
    </source>
</evidence>
<accession>A0A518BJP0</accession>
<reference evidence="1 2" key="1">
    <citation type="submission" date="2019-02" db="EMBL/GenBank/DDBJ databases">
        <title>Deep-cultivation of Planctomycetes and their phenomic and genomic characterization uncovers novel biology.</title>
        <authorList>
            <person name="Wiegand S."/>
            <person name="Jogler M."/>
            <person name="Boedeker C."/>
            <person name="Pinto D."/>
            <person name="Vollmers J."/>
            <person name="Rivas-Marin E."/>
            <person name="Kohn T."/>
            <person name="Peeters S.H."/>
            <person name="Heuer A."/>
            <person name="Rast P."/>
            <person name="Oberbeckmann S."/>
            <person name="Bunk B."/>
            <person name="Jeske O."/>
            <person name="Meyerdierks A."/>
            <person name="Storesund J.E."/>
            <person name="Kallscheuer N."/>
            <person name="Luecker S."/>
            <person name="Lage O.M."/>
            <person name="Pohl T."/>
            <person name="Merkel B.J."/>
            <person name="Hornburger P."/>
            <person name="Mueller R.-W."/>
            <person name="Bruemmer F."/>
            <person name="Labrenz M."/>
            <person name="Spormann A.M."/>
            <person name="Op den Camp H."/>
            <person name="Overmann J."/>
            <person name="Amann R."/>
            <person name="Jetten M.S.M."/>
            <person name="Mascher T."/>
            <person name="Medema M.H."/>
            <person name="Devos D.P."/>
            <person name="Kaster A.-K."/>
            <person name="Ovreas L."/>
            <person name="Rohde M."/>
            <person name="Galperin M.Y."/>
            <person name="Jogler C."/>
        </authorList>
    </citation>
    <scope>NUCLEOTIDE SEQUENCE [LARGE SCALE GENOMIC DNA]</scope>
    <source>
        <strain evidence="1 2">Pla133</strain>
    </source>
</reference>
<proteinExistence type="predicted"/>
<dbReference type="Proteomes" id="UP000316921">
    <property type="component" value="Chromosome"/>
</dbReference>
<sequence>MTRLTSLSALALPSLLLLGLPPAAVLPAAVLPAAVLPVPPAEFMGATTPSSPAARALSAVAAAAQELSYEDFKAEFRQASKIGDTRNVGQLIRRNEMNTRNFVIFTAEAMGETPGPDLGQDLKWLKAGWKEAHGTSFVSKMETYYQLMRPEVRRAHVSAKARYDKVREQIIAAKAQERSDERSRKLEGLAEEAMAIHKSFDEIGDHYYASEIVLLAGTSVNAETLTEEEANLPLVLEAYKAFIEHRDSIELEGANYTAVKEQIAYLETLGAALDPNTAAGLSLGSGMPFASTFTTIEELTAIERPNYWADDAALTWQAVGMGRVGSDVKVGNIDGGPTIERSAFETITIRPLEGDPIEVALSGRTKLIETTVGRSSELRPWAFLMRNATNPEYLFGISMNYSPTDEFLTVYLAPAAAAEFEVDGVKVQVIDDNLDGIYGSPPLLYTRYGMREKEYEPVVDSVVIDGAKKALPWSTLVQIGEQWYQIDSIARGKSFTLYPAELNTGTIKLDAKGVEFASLLIEGVDALQGAVFDISDAKKGQQVPAGKYQILGGTVREGGRSIVKAGVTAPLRGGAIYVRPDEEVEVQFGAPFGFDFDAELDGDQITVIGSSVVPVGVAGERYHRMWETRNSPEISIRKAGSGRGGKGTKMQVIGDAQTITDLGQDQAWKPLDQSVENKYGAEVEIMLTEKKNKLLGKIESDWKPPVQ</sequence>
<dbReference type="KEGG" id="pbap:Pla133_22660"/>
<name>A0A518BJP0_9BACT</name>
<dbReference type="EMBL" id="CP036287">
    <property type="protein sequence ID" value="QDU67188.1"/>
    <property type="molecule type" value="Genomic_DNA"/>
</dbReference>
<gene>
    <name evidence="1" type="ORF">Pla133_22660</name>
</gene>
<dbReference type="AlphaFoldDB" id="A0A518BJP0"/>
<evidence type="ECO:0000313" key="1">
    <source>
        <dbReference type="EMBL" id="QDU67188.1"/>
    </source>
</evidence>
<protein>
    <submittedName>
        <fullName evidence="1">Uncharacterized protein</fullName>
    </submittedName>
</protein>
<dbReference type="RefSeq" id="WP_145065137.1">
    <property type="nucleotide sequence ID" value="NZ_CP036287.1"/>
</dbReference>
<organism evidence="1 2">
    <name type="scientific">Engelhardtia mirabilis</name>
    <dbReference type="NCBI Taxonomy" id="2528011"/>
    <lineage>
        <taxon>Bacteria</taxon>
        <taxon>Pseudomonadati</taxon>
        <taxon>Planctomycetota</taxon>
        <taxon>Planctomycetia</taxon>
        <taxon>Planctomycetia incertae sedis</taxon>
        <taxon>Engelhardtia</taxon>
    </lineage>
</organism>